<dbReference type="AlphaFoldDB" id="A0A0E9R549"/>
<evidence type="ECO:0000313" key="1">
    <source>
        <dbReference type="EMBL" id="JAH24266.1"/>
    </source>
</evidence>
<protein>
    <submittedName>
        <fullName evidence="1">Uncharacterized protein</fullName>
    </submittedName>
</protein>
<proteinExistence type="predicted"/>
<organism evidence="1">
    <name type="scientific">Anguilla anguilla</name>
    <name type="common">European freshwater eel</name>
    <name type="synonym">Muraena anguilla</name>
    <dbReference type="NCBI Taxonomy" id="7936"/>
    <lineage>
        <taxon>Eukaryota</taxon>
        <taxon>Metazoa</taxon>
        <taxon>Chordata</taxon>
        <taxon>Craniata</taxon>
        <taxon>Vertebrata</taxon>
        <taxon>Euteleostomi</taxon>
        <taxon>Actinopterygii</taxon>
        <taxon>Neopterygii</taxon>
        <taxon>Teleostei</taxon>
        <taxon>Anguilliformes</taxon>
        <taxon>Anguillidae</taxon>
        <taxon>Anguilla</taxon>
    </lineage>
</organism>
<accession>A0A0E9R549</accession>
<sequence length="34" mass="3791">MLMHCVSVTIFHATSCTAHYGRAWKRGTPLTGRT</sequence>
<reference evidence="1" key="2">
    <citation type="journal article" date="2015" name="Fish Shellfish Immunol.">
        <title>Early steps in the European eel (Anguilla anguilla)-Vibrio vulnificus interaction in the gills: Role of the RtxA13 toxin.</title>
        <authorList>
            <person name="Callol A."/>
            <person name="Pajuelo D."/>
            <person name="Ebbesson L."/>
            <person name="Teles M."/>
            <person name="MacKenzie S."/>
            <person name="Amaro C."/>
        </authorList>
    </citation>
    <scope>NUCLEOTIDE SEQUENCE</scope>
</reference>
<dbReference type="EMBL" id="GBXM01084311">
    <property type="protein sequence ID" value="JAH24266.1"/>
    <property type="molecule type" value="Transcribed_RNA"/>
</dbReference>
<name>A0A0E9R549_ANGAN</name>
<reference evidence="1" key="1">
    <citation type="submission" date="2014-11" db="EMBL/GenBank/DDBJ databases">
        <authorList>
            <person name="Amaro Gonzalez C."/>
        </authorList>
    </citation>
    <scope>NUCLEOTIDE SEQUENCE</scope>
</reference>